<keyword evidence="2" id="KW-0472">Membrane</keyword>
<keyword evidence="3" id="KW-0732">Signal</keyword>
<evidence type="ECO:0000256" key="2">
    <source>
        <dbReference type="SAM" id="Phobius"/>
    </source>
</evidence>
<keyword evidence="2" id="KW-0812">Transmembrane</keyword>
<name>A0A9P1N2B1_9PELO</name>
<feature type="transmembrane region" description="Helical" evidence="2">
    <location>
        <begin position="99"/>
        <end position="122"/>
    </location>
</feature>
<keyword evidence="5" id="KW-1185">Reference proteome</keyword>
<dbReference type="OrthoDB" id="5873684at2759"/>
<accession>A0A9P1N2B1</accession>
<feature type="signal peptide" evidence="3">
    <location>
        <begin position="1"/>
        <end position="27"/>
    </location>
</feature>
<feature type="compositionally biased region" description="Polar residues" evidence="1">
    <location>
        <begin position="200"/>
        <end position="212"/>
    </location>
</feature>
<sequence length="212" mass="24021">MRLSWWQQHISILVFFISLFLVNFAECEQQCPALGPGIANKTCPAFKDDPKATFCCISKLPSGTIGHKERYYYCCGEEEFEKQKKEVADAEFRNFFKEYLALMIFACVLVVSLGVIFMAILCKKIPGCPMYRSMHMMSRPVDSPAALYRPVDQIPPKMYEAPPPYECFVPPPIPTTSSTSTQQTTTSSDSNDWNCILENEVNSSRRTPPQVS</sequence>
<feature type="compositionally biased region" description="Low complexity" evidence="1">
    <location>
        <begin position="175"/>
        <end position="188"/>
    </location>
</feature>
<dbReference type="AlphaFoldDB" id="A0A9P1N2B1"/>
<proteinExistence type="predicted"/>
<feature type="region of interest" description="Disordered" evidence="1">
    <location>
        <begin position="172"/>
        <end position="212"/>
    </location>
</feature>
<dbReference type="Proteomes" id="UP001152747">
    <property type="component" value="Unassembled WGS sequence"/>
</dbReference>
<protein>
    <submittedName>
        <fullName evidence="4">Uncharacterized protein</fullName>
    </submittedName>
</protein>
<gene>
    <name evidence="4" type="ORF">CAMP_LOCUS11055</name>
</gene>
<organism evidence="4 5">
    <name type="scientific">Caenorhabditis angaria</name>
    <dbReference type="NCBI Taxonomy" id="860376"/>
    <lineage>
        <taxon>Eukaryota</taxon>
        <taxon>Metazoa</taxon>
        <taxon>Ecdysozoa</taxon>
        <taxon>Nematoda</taxon>
        <taxon>Chromadorea</taxon>
        <taxon>Rhabditida</taxon>
        <taxon>Rhabditina</taxon>
        <taxon>Rhabditomorpha</taxon>
        <taxon>Rhabditoidea</taxon>
        <taxon>Rhabditidae</taxon>
        <taxon>Peloderinae</taxon>
        <taxon>Caenorhabditis</taxon>
    </lineage>
</organism>
<comment type="caution">
    <text evidence="4">The sequence shown here is derived from an EMBL/GenBank/DDBJ whole genome shotgun (WGS) entry which is preliminary data.</text>
</comment>
<evidence type="ECO:0000256" key="3">
    <source>
        <dbReference type="SAM" id="SignalP"/>
    </source>
</evidence>
<keyword evidence="2" id="KW-1133">Transmembrane helix</keyword>
<evidence type="ECO:0000313" key="4">
    <source>
        <dbReference type="EMBL" id="CAI5448418.1"/>
    </source>
</evidence>
<evidence type="ECO:0000313" key="5">
    <source>
        <dbReference type="Proteomes" id="UP001152747"/>
    </source>
</evidence>
<dbReference type="EMBL" id="CANHGI010000004">
    <property type="protein sequence ID" value="CAI5448418.1"/>
    <property type="molecule type" value="Genomic_DNA"/>
</dbReference>
<reference evidence="4" key="1">
    <citation type="submission" date="2022-11" db="EMBL/GenBank/DDBJ databases">
        <authorList>
            <person name="Kikuchi T."/>
        </authorList>
    </citation>
    <scope>NUCLEOTIDE SEQUENCE</scope>
    <source>
        <strain evidence="4">PS1010</strain>
    </source>
</reference>
<evidence type="ECO:0000256" key="1">
    <source>
        <dbReference type="SAM" id="MobiDB-lite"/>
    </source>
</evidence>
<feature type="chain" id="PRO_5040415265" evidence="3">
    <location>
        <begin position="28"/>
        <end position="212"/>
    </location>
</feature>